<gene>
    <name evidence="1" type="ORF">LOK49_LG11G00671</name>
</gene>
<proteinExistence type="predicted"/>
<accession>A0ACC0G3U2</accession>
<dbReference type="Proteomes" id="UP001060215">
    <property type="component" value="Chromosome 12"/>
</dbReference>
<protein>
    <submittedName>
        <fullName evidence="1">Uncharacterized protein</fullName>
    </submittedName>
</protein>
<evidence type="ECO:0000313" key="2">
    <source>
        <dbReference type="Proteomes" id="UP001060215"/>
    </source>
</evidence>
<sequence>MAQQDGYAEVVAPIGILQSLCVGTTSAVGSRVFEEGENDAKALHHIEGKALAGCLSWQKIQCQQLFHSFLSCPALVYVVIKRQLDTLFNSFKHRSAFNLCCCCKKHQPKHQPVEEEHSSVHLRGTEEIEQSNEAGDGEPPQKHFVESTHHVCDESAQQLEYHKTEARGQQTRRNADGIGAVEVTMAET</sequence>
<comment type="caution">
    <text evidence="1">The sequence shown here is derived from an EMBL/GenBank/DDBJ whole genome shotgun (WGS) entry which is preliminary data.</text>
</comment>
<evidence type="ECO:0000313" key="1">
    <source>
        <dbReference type="EMBL" id="KAI7995771.1"/>
    </source>
</evidence>
<reference evidence="1 2" key="1">
    <citation type="journal article" date="2022" name="Plant J.">
        <title>Chromosome-level genome of Camellia lanceoleosa provides a valuable resource for understanding genome evolution and self-incompatibility.</title>
        <authorList>
            <person name="Gong W."/>
            <person name="Xiao S."/>
            <person name="Wang L."/>
            <person name="Liao Z."/>
            <person name="Chang Y."/>
            <person name="Mo W."/>
            <person name="Hu G."/>
            <person name="Li W."/>
            <person name="Zhao G."/>
            <person name="Zhu H."/>
            <person name="Hu X."/>
            <person name="Ji K."/>
            <person name="Xiang X."/>
            <person name="Song Q."/>
            <person name="Yuan D."/>
            <person name="Jin S."/>
            <person name="Zhang L."/>
        </authorList>
    </citation>
    <scope>NUCLEOTIDE SEQUENCE [LARGE SCALE GENOMIC DNA]</scope>
    <source>
        <strain evidence="1">SQ_2022a</strain>
    </source>
</reference>
<dbReference type="EMBL" id="CM045769">
    <property type="protein sequence ID" value="KAI7995771.1"/>
    <property type="molecule type" value="Genomic_DNA"/>
</dbReference>
<name>A0ACC0G3U2_9ERIC</name>
<organism evidence="1 2">
    <name type="scientific">Camellia lanceoleosa</name>
    <dbReference type="NCBI Taxonomy" id="1840588"/>
    <lineage>
        <taxon>Eukaryota</taxon>
        <taxon>Viridiplantae</taxon>
        <taxon>Streptophyta</taxon>
        <taxon>Embryophyta</taxon>
        <taxon>Tracheophyta</taxon>
        <taxon>Spermatophyta</taxon>
        <taxon>Magnoliopsida</taxon>
        <taxon>eudicotyledons</taxon>
        <taxon>Gunneridae</taxon>
        <taxon>Pentapetalae</taxon>
        <taxon>asterids</taxon>
        <taxon>Ericales</taxon>
        <taxon>Theaceae</taxon>
        <taxon>Camellia</taxon>
    </lineage>
</organism>
<keyword evidence="2" id="KW-1185">Reference proteome</keyword>